<dbReference type="Gene3D" id="1.25.40.10">
    <property type="entry name" value="Tetratricopeptide repeat domain"/>
    <property type="match status" value="1"/>
</dbReference>
<dbReference type="eggNOG" id="COG0457">
    <property type="taxonomic scope" value="Bacteria"/>
</dbReference>
<name>B0MU57_9BACT</name>
<dbReference type="HOGENOM" id="CLU_063845_0_0_10"/>
<organism evidence="2 3">
    <name type="scientific">Alistipes putredinis DSM 17216</name>
    <dbReference type="NCBI Taxonomy" id="445970"/>
    <lineage>
        <taxon>Bacteria</taxon>
        <taxon>Pseudomonadati</taxon>
        <taxon>Bacteroidota</taxon>
        <taxon>Bacteroidia</taxon>
        <taxon>Bacteroidales</taxon>
        <taxon>Rikenellaceae</taxon>
        <taxon>Alistipes</taxon>
    </lineage>
</organism>
<dbReference type="GeneID" id="73803276"/>
<evidence type="ECO:0000313" key="2">
    <source>
        <dbReference type="EMBL" id="EDS04304.1"/>
    </source>
</evidence>
<dbReference type="RefSeq" id="WP_004329003.1">
    <property type="nucleotide sequence ID" value="NZ_DS499579.1"/>
</dbReference>
<sequence>MKRLFGILLWALFCLFGTQLSFGQNNREQVLALQRQAIELMDNGDPDQGIVLLRQALTLDPDYWPLTYEMAYAYMVKRDYQKAIKLAKTLYKYEDCNDLVYQLVGNCYDYLKNPKKALKVYAQGLKRFPDSGALYLEQGVVSGMQGHYDEAVASFEKGISVAPMFPSNYYRAAQFYAYSTSKVWSQIYGEIMMNLLPSGDRNKEMSELLFRNYKTGIVFSTDSVSVDFYENRPIAITIDMLLAGDVREPYGAVYEAAMQAAAGGERSVDLESLNRIRSRWIDEGLKKLDEGANTVLKYDNQIVVPFLEYLRSVRDAGHLEAYNYWVLREGNKTAFGLWVNDNRQKFNDFMKWFEHNRLKIADAPIPISYL</sequence>
<reference evidence="2" key="1">
    <citation type="submission" date="2007-10" db="EMBL/GenBank/DDBJ databases">
        <authorList>
            <person name="Fulton L."/>
            <person name="Clifton S."/>
            <person name="Fulton B."/>
            <person name="Xu J."/>
            <person name="Minx P."/>
            <person name="Pepin K.H."/>
            <person name="Johnson M."/>
            <person name="Thiruvilangam P."/>
            <person name="Bhonagiri V."/>
            <person name="Nash W.E."/>
            <person name="Mardis E.R."/>
            <person name="Wilson R.K."/>
        </authorList>
    </citation>
    <scope>NUCLEOTIDE SEQUENCE [LARGE SCALE GENOMIC DNA]</scope>
    <source>
        <strain evidence="2">DSM 17216</strain>
    </source>
</reference>
<dbReference type="PANTHER" id="PTHR12558:SF13">
    <property type="entry name" value="CELL DIVISION CYCLE PROTEIN 27 HOMOLOG"/>
    <property type="match status" value="1"/>
</dbReference>
<dbReference type="Pfam" id="PF14559">
    <property type="entry name" value="TPR_19"/>
    <property type="match status" value="1"/>
</dbReference>
<keyword evidence="3" id="KW-1185">Reference proteome</keyword>
<gene>
    <name evidence="2" type="ORF">ALIPUT_00175</name>
</gene>
<dbReference type="EMBL" id="ABFK02000016">
    <property type="protein sequence ID" value="EDS04304.1"/>
    <property type="molecule type" value="Genomic_DNA"/>
</dbReference>
<dbReference type="OrthoDB" id="793001at2"/>
<accession>B0MU57</accession>
<dbReference type="SMART" id="SM00028">
    <property type="entry name" value="TPR"/>
    <property type="match status" value="4"/>
</dbReference>
<proteinExistence type="predicted"/>
<dbReference type="PROSITE" id="PS50005">
    <property type="entry name" value="TPR"/>
    <property type="match status" value="1"/>
</dbReference>
<dbReference type="Proteomes" id="UP000005819">
    <property type="component" value="Unassembled WGS sequence"/>
</dbReference>
<protein>
    <submittedName>
        <fullName evidence="2">Tetratricopeptide repeat protein</fullName>
    </submittedName>
</protein>
<dbReference type="InterPro" id="IPR019734">
    <property type="entry name" value="TPR_rpt"/>
</dbReference>
<feature type="repeat" description="TPR" evidence="1">
    <location>
        <begin position="132"/>
        <end position="165"/>
    </location>
</feature>
<dbReference type="SUPFAM" id="SSF48452">
    <property type="entry name" value="TPR-like"/>
    <property type="match status" value="1"/>
</dbReference>
<keyword evidence="1" id="KW-0802">TPR repeat</keyword>
<dbReference type="AlphaFoldDB" id="B0MU57"/>
<dbReference type="PANTHER" id="PTHR12558">
    <property type="entry name" value="CELL DIVISION CYCLE 16,23,27"/>
    <property type="match status" value="1"/>
</dbReference>
<dbReference type="InterPro" id="IPR011990">
    <property type="entry name" value="TPR-like_helical_dom_sf"/>
</dbReference>
<evidence type="ECO:0000313" key="3">
    <source>
        <dbReference type="Proteomes" id="UP000005819"/>
    </source>
</evidence>
<dbReference type="Pfam" id="PF13432">
    <property type="entry name" value="TPR_16"/>
    <property type="match status" value="1"/>
</dbReference>
<evidence type="ECO:0000256" key="1">
    <source>
        <dbReference type="PROSITE-ProRule" id="PRU00339"/>
    </source>
</evidence>
<reference evidence="2" key="2">
    <citation type="submission" date="2013-09" db="EMBL/GenBank/DDBJ databases">
        <title>Draft genome sequence of Alistipes putredinis (DSM 17216).</title>
        <authorList>
            <person name="Sudarsanam P."/>
            <person name="Ley R."/>
            <person name="Guruge J."/>
            <person name="Turnbaugh P.J."/>
            <person name="Mahowald M."/>
            <person name="Liep D."/>
            <person name="Gordon J."/>
        </authorList>
    </citation>
    <scope>NUCLEOTIDE SEQUENCE</scope>
    <source>
        <strain evidence="2">DSM 17216</strain>
    </source>
</reference>
<comment type="caution">
    <text evidence="2">The sequence shown here is derived from an EMBL/GenBank/DDBJ whole genome shotgun (WGS) entry which is preliminary data.</text>
</comment>